<dbReference type="STRING" id="3775.A0A1Q3DGL8"/>
<comment type="caution">
    <text evidence="1">The sequence shown here is derived from an EMBL/GenBank/DDBJ whole genome shotgun (WGS) entry which is preliminary data.</text>
</comment>
<sequence>MEKWWVNSMLSNGELEYKYRCRLSKSIESLGPIENTSVSEDPILNDTDKNIHNWSDSNSSSYSNVDQLVGAGDIGNFSSDDTFLVRDSNRDGYSIYFDIENQIFEIDNNHSFLSELEYFL</sequence>
<dbReference type="AlphaFoldDB" id="A0A1Q3DGL8"/>
<keyword evidence="2" id="KW-1185">Reference proteome</keyword>
<dbReference type="Proteomes" id="UP000187406">
    <property type="component" value="Unassembled WGS sequence"/>
</dbReference>
<dbReference type="OrthoDB" id="1657745at2759"/>
<proteinExistence type="predicted"/>
<evidence type="ECO:0000313" key="1">
    <source>
        <dbReference type="EMBL" id="GAV91627.1"/>
    </source>
</evidence>
<reference evidence="2" key="1">
    <citation type="submission" date="2016-04" db="EMBL/GenBank/DDBJ databases">
        <title>Cephalotus genome sequencing.</title>
        <authorList>
            <person name="Fukushima K."/>
            <person name="Hasebe M."/>
            <person name="Fang X."/>
        </authorList>
    </citation>
    <scope>NUCLEOTIDE SEQUENCE [LARGE SCALE GENOMIC DNA]</scope>
    <source>
        <strain evidence="2">cv. St1</strain>
    </source>
</reference>
<dbReference type="InParanoid" id="A0A1Q3DGL8"/>
<organism evidence="1 2">
    <name type="scientific">Cephalotus follicularis</name>
    <name type="common">Albany pitcher plant</name>
    <dbReference type="NCBI Taxonomy" id="3775"/>
    <lineage>
        <taxon>Eukaryota</taxon>
        <taxon>Viridiplantae</taxon>
        <taxon>Streptophyta</taxon>
        <taxon>Embryophyta</taxon>
        <taxon>Tracheophyta</taxon>
        <taxon>Spermatophyta</taxon>
        <taxon>Magnoliopsida</taxon>
        <taxon>eudicotyledons</taxon>
        <taxon>Gunneridae</taxon>
        <taxon>Pentapetalae</taxon>
        <taxon>rosids</taxon>
        <taxon>fabids</taxon>
        <taxon>Oxalidales</taxon>
        <taxon>Cephalotaceae</taxon>
        <taxon>Cephalotus</taxon>
    </lineage>
</organism>
<accession>A0A1Q3DGL8</accession>
<gene>
    <name evidence="1" type="ORF">CFOL_v3_35019</name>
</gene>
<name>A0A1Q3DGL8_CEPFO</name>
<evidence type="ECO:0000313" key="2">
    <source>
        <dbReference type="Proteomes" id="UP000187406"/>
    </source>
</evidence>
<dbReference type="EMBL" id="BDDD01007725">
    <property type="protein sequence ID" value="GAV91627.1"/>
    <property type="molecule type" value="Genomic_DNA"/>
</dbReference>
<protein>
    <recommendedName>
        <fullName evidence="3">Acetyl-CoA carboxylase carboxyltransferase beta subunit</fullName>
    </recommendedName>
</protein>
<evidence type="ECO:0008006" key="3">
    <source>
        <dbReference type="Google" id="ProtNLM"/>
    </source>
</evidence>